<evidence type="ECO:0000313" key="3">
    <source>
        <dbReference type="Ensembl" id="ENSMZEP00005009696.1"/>
    </source>
</evidence>
<keyword evidence="4" id="KW-1185">Reference proteome</keyword>
<dbReference type="PANTHER" id="PTHR22803">
    <property type="entry name" value="MANNOSE, PHOSPHOLIPASE, LECTIN RECEPTOR RELATED"/>
    <property type="match status" value="1"/>
</dbReference>
<feature type="transmembrane region" description="Helical" evidence="1">
    <location>
        <begin position="12"/>
        <end position="34"/>
    </location>
</feature>
<dbReference type="InterPro" id="IPR050111">
    <property type="entry name" value="C-type_lectin/snaclec_domain"/>
</dbReference>
<dbReference type="InterPro" id="IPR016187">
    <property type="entry name" value="CTDL_fold"/>
</dbReference>
<dbReference type="InterPro" id="IPR001304">
    <property type="entry name" value="C-type_lectin-like"/>
</dbReference>
<organism evidence="3 4">
    <name type="scientific">Maylandia zebra</name>
    <name type="common">zebra mbuna</name>
    <dbReference type="NCBI Taxonomy" id="106582"/>
    <lineage>
        <taxon>Eukaryota</taxon>
        <taxon>Metazoa</taxon>
        <taxon>Chordata</taxon>
        <taxon>Craniata</taxon>
        <taxon>Vertebrata</taxon>
        <taxon>Euteleostomi</taxon>
        <taxon>Actinopterygii</taxon>
        <taxon>Neopterygii</taxon>
        <taxon>Teleostei</taxon>
        <taxon>Neoteleostei</taxon>
        <taxon>Acanthomorphata</taxon>
        <taxon>Ovalentaria</taxon>
        <taxon>Cichlomorphae</taxon>
        <taxon>Cichliformes</taxon>
        <taxon>Cichlidae</taxon>
        <taxon>African cichlids</taxon>
        <taxon>Pseudocrenilabrinae</taxon>
        <taxon>Haplochromini</taxon>
        <taxon>Maylandia</taxon>
        <taxon>Maylandia zebra complex</taxon>
    </lineage>
</organism>
<proteinExistence type="predicted"/>
<dbReference type="SUPFAM" id="SSF56436">
    <property type="entry name" value="C-type lectin-like"/>
    <property type="match status" value="1"/>
</dbReference>
<protein>
    <recommendedName>
        <fullName evidence="2">C-type lectin domain-containing protein</fullName>
    </recommendedName>
</protein>
<sequence>MSSCLSHFLHSITLLTCWYISVSIVIRSCPLFWYSFNRRCYKYVATHMSWADAELYCESQRANLVSIHSEEEEELARIQTHVCLHSQPNMLDTLF</sequence>
<dbReference type="InterPro" id="IPR016186">
    <property type="entry name" value="C-type_lectin-like/link_sf"/>
</dbReference>
<reference evidence="3" key="3">
    <citation type="submission" date="2025-09" db="UniProtKB">
        <authorList>
            <consortium name="Ensembl"/>
        </authorList>
    </citation>
    <scope>IDENTIFICATION</scope>
</reference>
<keyword evidence="1" id="KW-0812">Transmembrane</keyword>
<dbReference type="Ensembl" id="ENSMZET00005010056.1">
    <property type="protein sequence ID" value="ENSMZEP00005009696.1"/>
    <property type="gene ID" value="ENSMZEG00005007341.1"/>
</dbReference>
<evidence type="ECO:0000259" key="2">
    <source>
        <dbReference type="Pfam" id="PF00059"/>
    </source>
</evidence>
<keyword evidence="1" id="KW-0472">Membrane</keyword>
<reference evidence="3 4" key="1">
    <citation type="journal article" date="2014" name="Nature">
        <title>The genomic substrate for adaptive radiation in African cichlid fish.</title>
        <authorList>
            <person name="Brawand D."/>
            <person name="Wagner C.E."/>
            <person name="Li Y.I."/>
            <person name="Malinsky M."/>
            <person name="Keller I."/>
            <person name="Fan S."/>
            <person name="Simakov O."/>
            <person name="Ng A.Y."/>
            <person name="Lim Z.W."/>
            <person name="Bezault E."/>
            <person name="Turner-Maier J."/>
            <person name="Johnson J."/>
            <person name="Alcazar R."/>
            <person name="Noh H.J."/>
            <person name="Russell P."/>
            <person name="Aken B."/>
            <person name="Alfoldi J."/>
            <person name="Amemiya C."/>
            <person name="Azzouzi N."/>
            <person name="Baroiller J.F."/>
            <person name="Barloy-Hubler F."/>
            <person name="Berlin A."/>
            <person name="Bloomquist R."/>
            <person name="Carleton K.L."/>
            <person name="Conte M.A."/>
            <person name="D'Cotta H."/>
            <person name="Eshel O."/>
            <person name="Gaffney L."/>
            <person name="Galibert F."/>
            <person name="Gante H.F."/>
            <person name="Gnerre S."/>
            <person name="Greuter L."/>
            <person name="Guyon R."/>
            <person name="Haddad N.S."/>
            <person name="Haerty W."/>
            <person name="Harris R.M."/>
            <person name="Hofmann H.A."/>
            <person name="Hourlier T."/>
            <person name="Hulata G."/>
            <person name="Jaffe D.B."/>
            <person name="Lara M."/>
            <person name="Lee A.P."/>
            <person name="MacCallum I."/>
            <person name="Mwaiko S."/>
            <person name="Nikaido M."/>
            <person name="Nishihara H."/>
            <person name="Ozouf-Costaz C."/>
            <person name="Penman D.J."/>
            <person name="Przybylski D."/>
            <person name="Rakotomanga M."/>
            <person name="Renn S.C.P."/>
            <person name="Ribeiro F.J."/>
            <person name="Ron M."/>
            <person name="Salzburger W."/>
            <person name="Sanchez-Pulido L."/>
            <person name="Santos M.E."/>
            <person name="Searle S."/>
            <person name="Sharpe T."/>
            <person name="Swofford R."/>
            <person name="Tan F.J."/>
            <person name="Williams L."/>
            <person name="Young S."/>
            <person name="Yin S."/>
            <person name="Okada N."/>
            <person name="Kocher T.D."/>
            <person name="Miska E.A."/>
            <person name="Lander E.S."/>
            <person name="Venkatesh B."/>
            <person name="Fernald R.D."/>
            <person name="Meyer A."/>
            <person name="Ponting C.P."/>
            <person name="Streelman J.T."/>
            <person name="Lindblad-Toh K."/>
            <person name="Seehausen O."/>
            <person name="Di Palma F."/>
        </authorList>
    </citation>
    <scope>NUCLEOTIDE SEQUENCE</scope>
</reference>
<name>A0A3P9BJ16_9CICH</name>
<feature type="domain" description="C-type lectin" evidence="2">
    <location>
        <begin position="47"/>
        <end position="80"/>
    </location>
</feature>
<dbReference type="Pfam" id="PF00059">
    <property type="entry name" value="Lectin_C"/>
    <property type="match status" value="1"/>
</dbReference>
<dbReference type="GeneTree" id="ENSGT00940000174731"/>
<reference evidence="3" key="2">
    <citation type="submission" date="2025-08" db="UniProtKB">
        <authorList>
            <consortium name="Ensembl"/>
        </authorList>
    </citation>
    <scope>IDENTIFICATION</scope>
</reference>
<dbReference type="Gene3D" id="3.10.100.10">
    <property type="entry name" value="Mannose-Binding Protein A, subunit A"/>
    <property type="match status" value="1"/>
</dbReference>
<accession>A0A3P9BJ16</accession>
<evidence type="ECO:0000313" key="4">
    <source>
        <dbReference type="Proteomes" id="UP000265160"/>
    </source>
</evidence>
<dbReference type="Proteomes" id="UP000265160">
    <property type="component" value="LG22"/>
</dbReference>
<keyword evidence="1" id="KW-1133">Transmembrane helix</keyword>
<evidence type="ECO:0000256" key="1">
    <source>
        <dbReference type="SAM" id="Phobius"/>
    </source>
</evidence>
<dbReference type="AlphaFoldDB" id="A0A3P9BJ16"/>